<evidence type="ECO:0000313" key="1">
    <source>
        <dbReference type="EMBL" id="MBX39543.1"/>
    </source>
</evidence>
<organism evidence="1">
    <name type="scientific">Rhizophora mucronata</name>
    <name type="common">Asiatic mangrove</name>
    <dbReference type="NCBI Taxonomy" id="61149"/>
    <lineage>
        <taxon>Eukaryota</taxon>
        <taxon>Viridiplantae</taxon>
        <taxon>Streptophyta</taxon>
        <taxon>Embryophyta</taxon>
        <taxon>Tracheophyta</taxon>
        <taxon>Spermatophyta</taxon>
        <taxon>Magnoliopsida</taxon>
        <taxon>eudicotyledons</taxon>
        <taxon>Gunneridae</taxon>
        <taxon>Pentapetalae</taxon>
        <taxon>rosids</taxon>
        <taxon>fabids</taxon>
        <taxon>Malpighiales</taxon>
        <taxon>Rhizophoraceae</taxon>
        <taxon>Rhizophora</taxon>
    </lineage>
</organism>
<protein>
    <submittedName>
        <fullName evidence="1">Uncharacterized protein</fullName>
    </submittedName>
</protein>
<dbReference type="AlphaFoldDB" id="A0A2P2NAQ6"/>
<sequence>MPWRELYLLISALSRI</sequence>
<accession>A0A2P2NAQ6</accession>
<dbReference type="EMBL" id="GGEC01059059">
    <property type="protein sequence ID" value="MBX39543.1"/>
    <property type="molecule type" value="Transcribed_RNA"/>
</dbReference>
<reference evidence="1" key="1">
    <citation type="submission" date="2018-02" db="EMBL/GenBank/DDBJ databases">
        <title>Rhizophora mucronata_Transcriptome.</title>
        <authorList>
            <person name="Meera S.P."/>
            <person name="Sreeshan A."/>
            <person name="Augustine A."/>
        </authorList>
    </citation>
    <scope>NUCLEOTIDE SEQUENCE</scope>
    <source>
        <tissue evidence="1">Leaf</tissue>
    </source>
</reference>
<name>A0A2P2NAQ6_RHIMU</name>
<proteinExistence type="predicted"/>